<proteinExistence type="predicted"/>
<dbReference type="RefSeq" id="WP_413269972.1">
    <property type="nucleotide sequence ID" value="NZ_JBHFNQ010000064.1"/>
</dbReference>
<name>A0ABV4X3F5_9CYAN</name>
<feature type="compositionally biased region" description="Polar residues" evidence="1">
    <location>
        <begin position="28"/>
        <end position="48"/>
    </location>
</feature>
<evidence type="ECO:0000256" key="1">
    <source>
        <dbReference type="SAM" id="MobiDB-lite"/>
    </source>
</evidence>
<evidence type="ECO:0000313" key="4">
    <source>
        <dbReference type="Proteomes" id="UP001576774"/>
    </source>
</evidence>
<dbReference type="InterPro" id="IPR024983">
    <property type="entry name" value="CHAT_dom"/>
</dbReference>
<dbReference type="Pfam" id="PF12770">
    <property type="entry name" value="CHAT"/>
    <property type="match status" value="1"/>
</dbReference>
<dbReference type="EMBL" id="JBHFNQ010000064">
    <property type="protein sequence ID" value="MFB2876851.1"/>
    <property type="molecule type" value="Genomic_DNA"/>
</dbReference>
<keyword evidence="4" id="KW-1185">Reference proteome</keyword>
<sequence>MSNASNNEYNLQGAKVAAFAGTEGQASGTFNDYSSTNPTAETETSSTPKTRKILILAANPTTTKPLRLDEEVREIDSVLQKAKKREQFQIKQHWAVRVRDVSHALLDEKPQIVHFSGHGAGEDGLVLENETGQITFVNAEALAGLFELFANHIECVVLNACYSEVQAKAIVNYIPYVIGMNKEIGDKAAIEFAVAFYDALGAGETIDFAYQVGCNAIRMAGIAEHLTPKLLKKE</sequence>
<evidence type="ECO:0000259" key="2">
    <source>
        <dbReference type="Pfam" id="PF12770"/>
    </source>
</evidence>
<gene>
    <name evidence="3" type="ORF">ACE1CC_08145</name>
</gene>
<comment type="caution">
    <text evidence="3">The sequence shown here is derived from an EMBL/GenBank/DDBJ whole genome shotgun (WGS) entry which is preliminary data.</text>
</comment>
<protein>
    <submittedName>
        <fullName evidence="3">CHAT domain-containing protein</fullName>
    </submittedName>
</protein>
<reference evidence="3 4" key="1">
    <citation type="submission" date="2024-09" db="EMBL/GenBank/DDBJ databases">
        <title>Floridaenema gen nov. (Aerosakkonemataceae, Aerosakkonematales ord. nov., Cyanobacteria) from benthic tropical and subtropical fresh waters, with the description of four new species.</title>
        <authorList>
            <person name="Moretto J.A."/>
            <person name="Berthold D.E."/>
            <person name="Lefler F.W."/>
            <person name="Huang I.-S."/>
            <person name="Laughinghouse H. IV."/>
        </authorList>
    </citation>
    <scope>NUCLEOTIDE SEQUENCE [LARGE SCALE GENOMIC DNA]</scope>
    <source>
        <strain evidence="3 4">BLCC-F46</strain>
    </source>
</reference>
<evidence type="ECO:0000313" key="3">
    <source>
        <dbReference type="EMBL" id="MFB2876851.1"/>
    </source>
</evidence>
<accession>A0ABV4X3F5</accession>
<organism evidence="3 4">
    <name type="scientific">Floridaenema aerugineum BLCC-F46</name>
    <dbReference type="NCBI Taxonomy" id="3153654"/>
    <lineage>
        <taxon>Bacteria</taxon>
        <taxon>Bacillati</taxon>
        <taxon>Cyanobacteriota</taxon>
        <taxon>Cyanophyceae</taxon>
        <taxon>Oscillatoriophycideae</taxon>
        <taxon>Aerosakkonematales</taxon>
        <taxon>Aerosakkonemataceae</taxon>
        <taxon>Floridanema</taxon>
        <taxon>Floridanema aerugineum</taxon>
    </lineage>
</organism>
<feature type="domain" description="CHAT" evidence="2">
    <location>
        <begin position="41"/>
        <end position="209"/>
    </location>
</feature>
<dbReference type="Proteomes" id="UP001576774">
    <property type="component" value="Unassembled WGS sequence"/>
</dbReference>
<feature type="region of interest" description="Disordered" evidence="1">
    <location>
        <begin position="28"/>
        <end position="50"/>
    </location>
</feature>